<dbReference type="PROSITE" id="PS51257">
    <property type="entry name" value="PROKAR_LIPOPROTEIN"/>
    <property type="match status" value="1"/>
</dbReference>
<dbReference type="OrthoDB" id="1491414at2"/>
<comment type="caution">
    <text evidence="1">The sequence shown here is derived from an EMBL/GenBank/DDBJ whole genome shotgun (WGS) entry which is preliminary data.</text>
</comment>
<sequence>MKHLYFFALLLTFTGCLSVPELLEKGRFAEAYELAYKHCTRGRAPSVKQLDQFVAAYAAVQASDQASAASLAQKSDPKKWAPLYEIYNDLYQRSIDVINIVPSAARFDRYPNLAPAHLEQLREEARKKAGRYYLALVEQLLPAARAMEKPAAREAFCLHERIAYFLPERNEEFAPLRDSLVDIGTLRILLYAPEGDYAQEMHNVLPLLKPISRSWTEISTWQTGKRIDLEAELVFDDYSDSGVQERCSTTEYEEEVLDYVEKKEEEVRINDSTVITRVVEINHYKKVYASVTACRQTCNVRAYGKLDVYYPASNKPEWRTRVGGSANWSNKYSYGSGDSRALPAFANSGRPSHPPSLGSMLASAVADLPSAAQRQLAQRYAPKNKKFAKAQKAYSWQ</sequence>
<dbReference type="EMBL" id="VOXD01000007">
    <property type="protein sequence ID" value="TXF90421.1"/>
    <property type="molecule type" value="Genomic_DNA"/>
</dbReference>
<dbReference type="RefSeq" id="WP_147929903.1">
    <property type="nucleotide sequence ID" value="NZ_VOXD01000007.1"/>
</dbReference>
<dbReference type="Proteomes" id="UP000321907">
    <property type="component" value="Unassembled WGS sequence"/>
</dbReference>
<proteinExistence type="predicted"/>
<gene>
    <name evidence="1" type="ORF">FUA23_06425</name>
</gene>
<name>A0A5C7FYY1_9BACT</name>
<organism evidence="1 2">
    <name type="scientific">Neolewinella aurantiaca</name>
    <dbReference type="NCBI Taxonomy" id="2602767"/>
    <lineage>
        <taxon>Bacteria</taxon>
        <taxon>Pseudomonadati</taxon>
        <taxon>Bacteroidota</taxon>
        <taxon>Saprospiria</taxon>
        <taxon>Saprospirales</taxon>
        <taxon>Lewinellaceae</taxon>
        <taxon>Neolewinella</taxon>
    </lineage>
</organism>
<dbReference type="AlphaFoldDB" id="A0A5C7FYY1"/>
<keyword evidence="2" id="KW-1185">Reference proteome</keyword>
<protein>
    <recommendedName>
        <fullName evidence="3">Lipoprotein</fullName>
    </recommendedName>
</protein>
<evidence type="ECO:0000313" key="1">
    <source>
        <dbReference type="EMBL" id="TXF90421.1"/>
    </source>
</evidence>
<accession>A0A5C7FYY1</accession>
<evidence type="ECO:0000313" key="2">
    <source>
        <dbReference type="Proteomes" id="UP000321907"/>
    </source>
</evidence>
<reference evidence="1 2" key="1">
    <citation type="submission" date="2019-08" db="EMBL/GenBank/DDBJ databases">
        <title>Lewinella sp. strain SSH13 Genome sequencing and assembly.</title>
        <authorList>
            <person name="Kim I."/>
        </authorList>
    </citation>
    <scope>NUCLEOTIDE SEQUENCE [LARGE SCALE GENOMIC DNA]</scope>
    <source>
        <strain evidence="1 2">SSH13</strain>
    </source>
</reference>
<evidence type="ECO:0008006" key="3">
    <source>
        <dbReference type="Google" id="ProtNLM"/>
    </source>
</evidence>